<gene>
    <name evidence="3" type="primary">LOC120110607</name>
</gene>
<evidence type="ECO:0000313" key="2">
    <source>
        <dbReference type="Proteomes" id="UP000228380"/>
    </source>
</evidence>
<dbReference type="GeneID" id="120110607"/>
<feature type="region of interest" description="Disordered" evidence="1">
    <location>
        <begin position="93"/>
        <end position="147"/>
    </location>
</feature>
<keyword evidence="2" id="KW-1185">Reference proteome</keyword>
<name>A0A8B9AFK8_PHODC</name>
<protein>
    <submittedName>
        <fullName evidence="3">La-related protein 1A-like</fullName>
    </submittedName>
</protein>
<dbReference type="AlphaFoldDB" id="A0A8B9AFK8"/>
<organism evidence="2 3">
    <name type="scientific">Phoenix dactylifera</name>
    <name type="common">Date palm</name>
    <dbReference type="NCBI Taxonomy" id="42345"/>
    <lineage>
        <taxon>Eukaryota</taxon>
        <taxon>Viridiplantae</taxon>
        <taxon>Streptophyta</taxon>
        <taxon>Embryophyta</taxon>
        <taxon>Tracheophyta</taxon>
        <taxon>Spermatophyta</taxon>
        <taxon>Magnoliopsida</taxon>
        <taxon>Liliopsida</taxon>
        <taxon>Arecaceae</taxon>
        <taxon>Coryphoideae</taxon>
        <taxon>Phoeniceae</taxon>
        <taxon>Phoenix</taxon>
    </lineage>
</organism>
<reference evidence="2" key="1">
    <citation type="journal article" date="2019" name="Nat. Commun.">
        <title>Genome-wide association mapping of date palm fruit traits.</title>
        <authorList>
            <person name="Hazzouri K.M."/>
            <person name="Gros-Balthazard M."/>
            <person name="Flowers J.M."/>
            <person name="Copetti D."/>
            <person name="Lemansour A."/>
            <person name="Lebrun M."/>
            <person name="Masmoudi K."/>
            <person name="Ferrand S."/>
            <person name="Dhar M.I."/>
            <person name="Fresquez Z.A."/>
            <person name="Rosas U."/>
            <person name="Zhang J."/>
            <person name="Talag J."/>
            <person name="Lee S."/>
            <person name="Kudrna D."/>
            <person name="Powell R.F."/>
            <person name="Leitch I.J."/>
            <person name="Krueger R.R."/>
            <person name="Wing R.A."/>
            <person name="Amiri K.M.A."/>
            <person name="Purugganan M.D."/>
        </authorList>
    </citation>
    <scope>NUCLEOTIDE SEQUENCE [LARGE SCALE GENOMIC DNA]</scope>
    <source>
        <strain evidence="2">cv. Khalas</strain>
    </source>
</reference>
<dbReference type="OrthoDB" id="340227at2759"/>
<sequence length="147" mass="14372">MESDTVAPAAGGGGDPVETPEGGALEIVAEDGTTVRSPWRVPAAPPAGAAKGKSDDGPVMGPESWPALTDARAKGGSNAACTMPALPAVLPPASAAAATAAGHVGPVPRNGPPPPPPLPFQGSIGMRKSEGFGSSNPSNRHHPLPPS</sequence>
<evidence type="ECO:0000313" key="3">
    <source>
        <dbReference type="RefSeq" id="XP_038982034.1"/>
    </source>
</evidence>
<accession>A0A8B9AFK8</accession>
<feature type="compositionally biased region" description="Pro residues" evidence="1">
    <location>
        <begin position="109"/>
        <end position="119"/>
    </location>
</feature>
<feature type="region of interest" description="Disordered" evidence="1">
    <location>
        <begin position="1"/>
        <end position="67"/>
    </location>
</feature>
<dbReference type="Proteomes" id="UP000228380">
    <property type="component" value="Chromosome 4"/>
</dbReference>
<evidence type="ECO:0000256" key="1">
    <source>
        <dbReference type="SAM" id="MobiDB-lite"/>
    </source>
</evidence>
<reference evidence="3" key="2">
    <citation type="submission" date="2025-08" db="UniProtKB">
        <authorList>
            <consortium name="RefSeq"/>
        </authorList>
    </citation>
    <scope>IDENTIFICATION</scope>
    <source>
        <tissue evidence="3">Young leaves</tissue>
    </source>
</reference>
<proteinExistence type="predicted"/>
<dbReference type="KEGG" id="pda:120110607"/>
<feature type="compositionally biased region" description="Low complexity" evidence="1">
    <location>
        <begin position="93"/>
        <end position="108"/>
    </location>
</feature>
<dbReference type="RefSeq" id="XP_038982034.1">
    <property type="nucleotide sequence ID" value="XM_039126106.1"/>
</dbReference>